<dbReference type="Gene3D" id="2.60.40.10">
    <property type="entry name" value="Immunoglobulins"/>
    <property type="match status" value="1"/>
</dbReference>
<sequence>MMVKTSNNEHYRVSPVYGFVEKSSKTNLQIIRLEGPPKADKFVVQWAEKIPVYYMSDFTHTRTLQEREIFMSRWLESKS</sequence>
<dbReference type="WBParaSite" id="PEQ_0001000901-mRNA-1">
    <property type="protein sequence ID" value="PEQ_0001000901-mRNA-1"/>
    <property type="gene ID" value="PEQ_0001000901"/>
</dbReference>
<dbReference type="PANTHER" id="PTHR22947:SF3">
    <property type="entry name" value="MSP DOMAIN-CONTAINING PROTEIN-RELATED"/>
    <property type="match status" value="1"/>
</dbReference>
<proteinExistence type="predicted"/>
<evidence type="ECO:0000313" key="2">
    <source>
        <dbReference type="Proteomes" id="UP000887564"/>
    </source>
</evidence>
<dbReference type="PANTHER" id="PTHR22947">
    <property type="entry name" value="MAJOR SPERM PROTEIN"/>
    <property type="match status" value="1"/>
</dbReference>
<feature type="domain" description="MSP" evidence="1">
    <location>
        <begin position="1"/>
        <end position="79"/>
    </location>
</feature>
<dbReference type="SUPFAM" id="SSF49354">
    <property type="entry name" value="PapD-like"/>
    <property type="match status" value="1"/>
</dbReference>
<organism evidence="2 3">
    <name type="scientific">Parascaris equorum</name>
    <name type="common">Equine roundworm</name>
    <dbReference type="NCBI Taxonomy" id="6256"/>
    <lineage>
        <taxon>Eukaryota</taxon>
        <taxon>Metazoa</taxon>
        <taxon>Ecdysozoa</taxon>
        <taxon>Nematoda</taxon>
        <taxon>Chromadorea</taxon>
        <taxon>Rhabditida</taxon>
        <taxon>Spirurina</taxon>
        <taxon>Ascaridomorpha</taxon>
        <taxon>Ascaridoidea</taxon>
        <taxon>Ascarididae</taxon>
        <taxon>Parascaris</taxon>
    </lineage>
</organism>
<dbReference type="InterPro" id="IPR000535">
    <property type="entry name" value="MSP_dom"/>
</dbReference>
<dbReference type="Pfam" id="PF00635">
    <property type="entry name" value="Motile_Sperm"/>
    <property type="match status" value="1"/>
</dbReference>
<keyword evidence="2" id="KW-1185">Reference proteome</keyword>
<dbReference type="InterPro" id="IPR051774">
    <property type="entry name" value="Sperm-specific_class_P"/>
</dbReference>
<dbReference type="PROSITE" id="PS50202">
    <property type="entry name" value="MSP"/>
    <property type="match status" value="1"/>
</dbReference>
<reference evidence="3" key="1">
    <citation type="submission" date="2022-11" db="UniProtKB">
        <authorList>
            <consortium name="WormBaseParasite"/>
        </authorList>
    </citation>
    <scope>IDENTIFICATION</scope>
</reference>
<accession>A0A914RYQ9</accession>
<dbReference type="InterPro" id="IPR008962">
    <property type="entry name" value="PapD-like_sf"/>
</dbReference>
<name>A0A914RYQ9_PAREQ</name>
<dbReference type="InterPro" id="IPR013783">
    <property type="entry name" value="Ig-like_fold"/>
</dbReference>
<dbReference type="Proteomes" id="UP000887564">
    <property type="component" value="Unplaced"/>
</dbReference>
<dbReference type="AlphaFoldDB" id="A0A914RYQ9"/>
<evidence type="ECO:0000313" key="3">
    <source>
        <dbReference type="WBParaSite" id="PEQ_0001000901-mRNA-1"/>
    </source>
</evidence>
<evidence type="ECO:0000259" key="1">
    <source>
        <dbReference type="PROSITE" id="PS50202"/>
    </source>
</evidence>
<protein>
    <submittedName>
        <fullName evidence="3">MSP domain-containing protein</fullName>
    </submittedName>
</protein>